<name>A0A167XLJ6_9HYPO</name>
<dbReference type="EMBL" id="AZGY01000022">
    <property type="protein sequence ID" value="KZZ90235.1"/>
    <property type="molecule type" value="Genomic_DNA"/>
</dbReference>
<dbReference type="Proteomes" id="UP000078544">
    <property type="component" value="Unassembled WGS sequence"/>
</dbReference>
<evidence type="ECO:0000256" key="1">
    <source>
        <dbReference type="SAM" id="MobiDB-lite"/>
    </source>
</evidence>
<feature type="region of interest" description="Disordered" evidence="1">
    <location>
        <begin position="567"/>
        <end position="656"/>
    </location>
</feature>
<gene>
    <name evidence="2" type="ORF">AAL_07336</name>
</gene>
<feature type="region of interest" description="Disordered" evidence="1">
    <location>
        <begin position="358"/>
        <end position="391"/>
    </location>
</feature>
<evidence type="ECO:0000313" key="3">
    <source>
        <dbReference type="Proteomes" id="UP000078544"/>
    </source>
</evidence>
<keyword evidence="3" id="KW-1185">Reference proteome</keyword>
<evidence type="ECO:0008006" key="4">
    <source>
        <dbReference type="Google" id="ProtNLM"/>
    </source>
</evidence>
<feature type="region of interest" description="Disordered" evidence="1">
    <location>
        <begin position="492"/>
        <end position="531"/>
    </location>
</feature>
<dbReference type="AlphaFoldDB" id="A0A167XLJ6"/>
<organism evidence="2 3">
    <name type="scientific">Moelleriella libera RCEF 2490</name>
    <dbReference type="NCBI Taxonomy" id="1081109"/>
    <lineage>
        <taxon>Eukaryota</taxon>
        <taxon>Fungi</taxon>
        <taxon>Dikarya</taxon>
        <taxon>Ascomycota</taxon>
        <taxon>Pezizomycotina</taxon>
        <taxon>Sordariomycetes</taxon>
        <taxon>Hypocreomycetidae</taxon>
        <taxon>Hypocreales</taxon>
        <taxon>Clavicipitaceae</taxon>
        <taxon>Moelleriella</taxon>
    </lineage>
</organism>
<feature type="compositionally biased region" description="Polar residues" evidence="1">
    <location>
        <begin position="643"/>
        <end position="653"/>
    </location>
</feature>
<proteinExistence type="predicted"/>
<dbReference type="OrthoDB" id="5419928at2759"/>
<sequence>MSRSPLTTTVEQLFTLTNAQLGEFMEKNRQPNGAIELPVDGWEKLSKIERDRLAERLQSIQRAVADNATANSRPLDLDKLDALLRHIPSRDDSLPQDHQPRGCDSERRTQSPDYTPQEVYRQSETEAYNHLINDEGHPLYPLDLLESISEDPRAYEEMLRPFWRDSRDRRPSEMDYGPAEKVLQRQWHRWQNFRIWQFNNRGTDNRDDHEDFLAYVEETKRTLIEVGWGEDAAKIEADPTILKKPGEGWHRIQAHRNWQRRYQRELGCESFADYEEAVKARLTRHGFTRPFHLLEDPKLQNKLTTWVEYLGFEYWWLDRYTKSFERLKLKHDNAWLEVKEQGIVKDDETPEFVRTNASGTRCQREEDRDRKAVRDAQSNARDIYQKTQKDPQRLDIPKEQRVQMLAKARERLSKARETLDFTKRRSRLLIKFVRETFDYKNAMEDVANQRNLLEWAVAETRSIEDEQRAATVEGVSGRKRKRKELTGDICAAQPNSKLQKSNALKHGPKPSNDGTDARCAGRDDASTDMDRQLGRESNHIIPATYLDHTKLIGFAVQPMSLIEAEPEPVTLNGGSRKRRKVAFEDAPLTQSRPKRTRSNALGHGLQPSNNEVGRTSTRVLRGQNRSMGMSQQPDQHSTRSVEDTNFSSQSPGSNMPFRELTQGLRRSSRLGALRHGPELHLAKRENNTSNNLGSKYLPVEKVLEKRIRKRGRGRTTEYLVKFTGDNNSRSLWITPQKCHG</sequence>
<feature type="compositionally biased region" description="Basic and acidic residues" evidence="1">
    <location>
        <begin position="362"/>
        <end position="374"/>
    </location>
</feature>
<feature type="compositionally biased region" description="Polar residues" evidence="1">
    <location>
        <begin position="493"/>
        <end position="502"/>
    </location>
</feature>
<feature type="compositionally biased region" description="Polar residues" evidence="1">
    <location>
        <begin position="606"/>
        <end position="635"/>
    </location>
</feature>
<accession>A0A167XLJ6</accession>
<feature type="region of interest" description="Disordered" evidence="1">
    <location>
        <begin position="87"/>
        <end position="118"/>
    </location>
</feature>
<evidence type="ECO:0000313" key="2">
    <source>
        <dbReference type="EMBL" id="KZZ90235.1"/>
    </source>
</evidence>
<comment type="caution">
    <text evidence="2">The sequence shown here is derived from an EMBL/GenBank/DDBJ whole genome shotgun (WGS) entry which is preliminary data.</text>
</comment>
<dbReference type="STRING" id="1081109.A0A167XLJ6"/>
<feature type="compositionally biased region" description="Basic and acidic residues" evidence="1">
    <location>
        <begin position="87"/>
        <end position="110"/>
    </location>
</feature>
<feature type="compositionally biased region" description="Basic and acidic residues" evidence="1">
    <location>
        <begin position="515"/>
        <end position="531"/>
    </location>
</feature>
<protein>
    <recommendedName>
        <fullName evidence="4">Ankyrin 2,3/unc44</fullName>
    </recommendedName>
</protein>
<reference evidence="2 3" key="1">
    <citation type="journal article" date="2016" name="Genome Biol. Evol.">
        <title>Divergent and convergent evolution of fungal pathogenicity.</title>
        <authorList>
            <person name="Shang Y."/>
            <person name="Xiao G."/>
            <person name="Zheng P."/>
            <person name="Cen K."/>
            <person name="Zhan S."/>
            <person name="Wang C."/>
        </authorList>
    </citation>
    <scope>NUCLEOTIDE SEQUENCE [LARGE SCALE GENOMIC DNA]</scope>
    <source>
        <strain evidence="2 3">RCEF 2490</strain>
    </source>
</reference>